<evidence type="ECO:0000313" key="4">
    <source>
        <dbReference type="Proteomes" id="UP000322214"/>
    </source>
</evidence>
<keyword evidence="2" id="KW-0472">Membrane</keyword>
<proteinExistence type="predicted"/>
<dbReference type="KEGG" id="mff:MFFC18_20570"/>
<reference evidence="3 4" key="1">
    <citation type="submission" date="2019-08" db="EMBL/GenBank/DDBJ databases">
        <title>Deep-cultivation of Planctomycetes and their phenomic and genomic characterization uncovers novel biology.</title>
        <authorList>
            <person name="Wiegand S."/>
            <person name="Jogler M."/>
            <person name="Boedeker C."/>
            <person name="Pinto D."/>
            <person name="Vollmers J."/>
            <person name="Rivas-Marin E."/>
            <person name="Kohn T."/>
            <person name="Peeters S.H."/>
            <person name="Heuer A."/>
            <person name="Rast P."/>
            <person name="Oberbeckmann S."/>
            <person name="Bunk B."/>
            <person name="Jeske O."/>
            <person name="Meyerdierks A."/>
            <person name="Storesund J.E."/>
            <person name="Kallscheuer N."/>
            <person name="Luecker S."/>
            <person name="Lage O.M."/>
            <person name="Pohl T."/>
            <person name="Merkel B.J."/>
            <person name="Hornburger P."/>
            <person name="Mueller R.-W."/>
            <person name="Bruemmer F."/>
            <person name="Labrenz M."/>
            <person name="Spormann A.M."/>
            <person name="Op den Camp H."/>
            <person name="Overmann J."/>
            <person name="Amann R."/>
            <person name="Jetten M.S.M."/>
            <person name="Mascher T."/>
            <person name="Medema M.H."/>
            <person name="Devos D.P."/>
            <person name="Kaster A.-K."/>
            <person name="Ovreas L."/>
            <person name="Rohde M."/>
            <person name="Galperin M.Y."/>
            <person name="Jogler C."/>
        </authorList>
    </citation>
    <scope>NUCLEOTIDE SEQUENCE [LARGE SCALE GENOMIC DNA]</scope>
    <source>
        <strain evidence="3 4">FC18</strain>
    </source>
</reference>
<protein>
    <submittedName>
        <fullName evidence="3">Uncharacterized protein</fullName>
    </submittedName>
</protein>
<dbReference type="Proteomes" id="UP000322214">
    <property type="component" value="Chromosome"/>
</dbReference>
<dbReference type="EMBL" id="CP042912">
    <property type="protein sequence ID" value="QEG22196.1"/>
    <property type="molecule type" value="Genomic_DNA"/>
</dbReference>
<keyword evidence="2" id="KW-1133">Transmembrane helix</keyword>
<organism evidence="3 4">
    <name type="scientific">Mariniblastus fucicola</name>
    <dbReference type="NCBI Taxonomy" id="980251"/>
    <lineage>
        <taxon>Bacteria</taxon>
        <taxon>Pseudomonadati</taxon>
        <taxon>Planctomycetota</taxon>
        <taxon>Planctomycetia</taxon>
        <taxon>Pirellulales</taxon>
        <taxon>Pirellulaceae</taxon>
        <taxon>Mariniblastus</taxon>
    </lineage>
</organism>
<feature type="transmembrane region" description="Helical" evidence="2">
    <location>
        <begin position="20"/>
        <end position="41"/>
    </location>
</feature>
<evidence type="ECO:0000256" key="2">
    <source>
        <dbReference type="SAM" id="Phobius"/>
    </source>
</evidence>
<keyword evidence="2" id="KW-0812">Transmembrane</keyword>
<dbReference type="AlphaFoldDB" id="A0A5B9PCE5"/>
<keyword evidence="1" id="KW-0175">Coiled coil</keyword>
<dbReference type="STRING" id="980251.GCA_001642875_03544"/>
<gene>
    <name evidence="3" type="ORF">MFFC18_20570</name>
</gene>
<evidence type="ECO:0000256" key="1">
    <source>
        <dbReference type="SAM" id="Coils"/>
    </source>
</evidence>
<accession>A0A5B9PCE5</accession>
<keyword evidence="4" id="KW-1185">Reference proteome</keyword>
<name>A0A5B9PCE5_9BACT</name>
<sequence length="304" mass="34361">MSDLQEKPGGLKNAVTIGSLIATLVGLAVFNIVSASQLGAAKQREAQLKKQVEGLDQELSELQRFDEELKKLDSEYRLLNAGLGNLYSDCVSLDEFLPLFTDQTMVHTPESQNRLEAFIHVPKAGKHRIRVEAVMTSFANAIAHTQSRNRQPILIHLVELQPDSKTQVSLEAINEGNDFRLTVNNQIEKELESPIGRVTEIARRSICHERAFLSPNQFPDCERTGTKKLFLTDMIFSSKLKPESRSDRVFAPKVINARFYLESDGPTTSSPDDPYALHVMRRRLDAGHGDSWRFNQQGWYEFAY</sequence>
<feature type="coiled-coil region" evidence="1">
    <location>
        <begin position="38"/>
        <end position="82"/>
    </location>
</feature>
<evidence type="ECO:0000313" key="3">
    <source>
        <dbReference type="EMBL" id="QEG22196.1"/>
    </source>
</evidence>
<dbReference type="RefSeq" id="WP_075082295.1">
    <property type="nucleotide sequence ID" value="NZ_CP042912.1"/>
</dbReference>